<name>A0A0P8AD22_9EURY</name>
<gene>
    <name evidence="1" type="ORF">MPEBLZ_00684</name>
</gene>
<sequence>MKIRAIIKAKIAAETLNDIKIRLKQYAENSI</sequence>
<dbReference type="Proteomes" id="UP000050360">
    <property type="component" value="Unassembled WGS sequence"/>
</dbReference>
<protein>
    <submittedName>
        <fullName evidence="1">Uncharacterized protein</fullName>
    </submittedName>
</protein>
<dbReference type="EMBL" id="LKCM01000061">
    <property type="protein sequence ID" value="KPQ44719.1"/>
    <property type="molecule type" value="Genomic_DNA"/>
</dbReference>
<evidence type="ECO:0000313" key="1">
    <source>
        <dbReference type="EMBL" id="KPQ44719.1"/>
    </source>
</evidence>
<proteinExistence type="predicted"/>
<accession>A0A0P8AD22</accession>
<reference evidence="1 2" key="1">
    <citation type="submission" date="2015-09" db="EMBL/GenBank/DDBJ databases">
        <title>A metagenomics-based metabolic model of nitrate-dependent anaerobic oxidation of methane by Methanoperedens-like archaea.</title>
        <authorList>
            <person name="Arshad A."/>
            <person name="Speth D.R."/>
            <person name="De Graaf R.M."/>
            <person name="Op Den Camp H.J."/>
            <person name="Jetten M.S."/>
            <person name="Welte C.U."/>
        </authorList>
    </citation>
    <scope>NUCLEOTIDE SEQUENCE [LARGE SCALE GENOMIC DNA]</scope>
</reference>
<organism evidence="1 2">
    <name type="scientific">Candidatus Methanoperedens nitratireducens</name>
    <dbReference type="NCBI Taxonomy" id="1392998"/>
    <lineage>
        <taxon>Archaea</taxon>
        <taxon>Methanobacteriati</taxon>
        <taxon>Methanobacteriota</taxon>
        <taxon>Stenosarchaea group</taxon>
        <taxon>Methanomicrobia</taxon>
        <taxon>Methanosarcinales</taxon>
        <taxon>ANME-2 cluster</taxon>
        <taxon>Candidatus Methanoperedentaceae</taxon>
        <taxon>Candidatus Methanoperedens</taxon>
    </lineage>
</organism>
<dbReference type="AlphaFoldDB" id="A0A0P8AD22"/>
<evidence type="ECO:0000313" key="2">
    <source>
        <dbReference type="Proteomes" id="UP000050360"/>
    </source>
</evidence>
<comment type="caution">
    <text evidence="1">The sequence shown here is derived from an EMBL/GenBank/DDBJ whole genome shotgun (WGS) entry which is preliminary data.</text>
</comment>